<gene>
    <name evidence="1" type="ORF">LP422_11370</name>
</gene>
<protein>
    <submittedName>
        <fullName evidence="1">Uncharacterized protein</fullName>
    </submittedName>
</protein>
<reference evidence="1" key="1">
    <citation type="submission" date="2021-11" db="EMBL/GenBank/DDBJ databases">
        <title>Study of the species diversity of bacterial strains isolated from a unique natural object - Shulgan-Tash cave (Bashkiria).</title>
        <authorList>
            <person name="Sazanova A.L."/>
            <person name="Chirak E.R."/>
            <person name="Safronova V.I."/>
        </authorList>
    </citation>
    <scope>NUCLEOTIDE SEQUENCE</scope>
    <source>
        <strain evidence="1">P1</strain>
    </source>
</reference>
<organism evidence="1 2">
    <name type="scientific">Janibacter limosus</name>
    <dbReference type="NCBI Taxonomy" id="53458"/>
    <lineage>
        <taxon>Bacteria</taxon>
        <taxon>Bacillati</taxon>
        <taxon>Actinomycetota</taxon>
        <taxon>Actinomycetes</taxon>
        <taxon>Micrococcales</taxon>
        <taxon>Intrasporangiaceae</taxon>
        <taxon>Janibacter</taxon>
    </lineage>
</organism>
<proteinExistence type="predicted"/>
<sequence length="255" mass="28396">MLETVTATRFAVPLREGGSLPGLVDADDLGMYVVKFRGAGQGMKVPGRRGHRRRARPGAADPGPPPRRRRPAARHRPLRGRRGGPGPAQRVRGHQPRSRLPARLLRLRRQPPGQPGTGRTHRLARRLHRQHRPHPGQPQPARLGRPAVGHRPWCRVVLPPRVGPPGARRGQIRRSALRRVRPRPRRPRGRLAAPPRGLASRLGDAELARIIELVPDEWLETSDHLPDAAAVRAAYPEHLTTRRDHPDAWLPGGAR</sequence>
<accession>A0AC61U0R3</accession>
<evidence type="ECO:0000313" key="2">
    <source>
        <dbReference type="Proteomes" id="UP001059663"/>
    </source>
</evidence>
<name>A0AC61U0R3_9MICO</name>
<dbReference type="Proteomes" id="UP001059663">
    <property type="component" value="Chromosome"/>
</dbReference>
<dbReference type="EMBL" id="CP087977">
    <property type="protein sequence ID" value="UUZ43581.1"/>
    <property type="molecule type" value="Genomic_DNA"/>
</dbReference>
<evidence type="ECO:0000313" key="1">
    <source>
        <dbReference type="EMBL" id="UUZ43581.1"/>
    </source>
</evidence>